<protein>
    <submittedName>
        <fullName evidence="1">Uncharacterized protein</fullName>
    </submittedName>
</protein>
<comment type="caution">
    <text evidence="1">The sequence shown here is derived from an EMBL/GenBank/DDBJ whole genome shotgun (WGS) entry which is preliminary data.</text>
</comment>
<name>A0A4Y2RQ21_ARAVE</name>
<gene>
    <name evidence="1" type="ORF">AVEN_264029_1</name>
</gene>
<proteinExistence type="predicted"/>
<dbReference type="AlphaFoldDB" id="A0A4Y2RQ21"/>
<dbReference type="EMBL" id="BGPR01017956">
    <property type="protein sequence ID" value="GBN77798.1"/>
    <property type="molecule type" value="Genomic_DNA"/>
</dbReference>
<dbReference type="Proteomes" id="UP000499080">
    <property type="component" value="Unassembled WGS sequence"/>
</dbReference>
<reference evidence="1 2" key="1">
    <citation type="journal article" date="2019" name="Sci. Rep.">
        <title>Orb-weaving spider Araneus ventricosus genome elucidates the spidroin gene catalogue.</title>
        <authorList>
            <person name="Kono N."/>
            <person name="Nakamura H."/>
            <person name="Ohtoshi R."/>
            <person name="Moran D.A.P."/>
            <person name="Shinohara A."/>
            <person name="Yoshida Y."/>
            <person name="Fujiwara M."/>
            <person name="Mori M."/>
            <person name="Tomita M."/>
            <person name="Arakawa K."/>
        </authorList>
    </citation>
    <scope>NUCLEOTIDE SEQUENCE [LARGE SCALE GENOMIC DNA]</scope>
</reference>
<keyword evidence="2" id="KW-1185">Reference proteome</keyword>
<accession>A0A4Y2RQ21</accession>
<evidence type="ECO:0000313" key="2">
    <source>
        <dbReference type="Proteomes" id="UP000499080"/>
    </source>
</evidence>
<evidence type="ECO:0000313" key="1">
    <source>
        <dbReference type="EMBL" id="GBN77798.1"/>
    </source>
</evidence>
<organism evidence="1 2">
    <name type="scientific">Araneus ventricosus</name>
    <name type="common">Orbweaver spider</name>
    <name type="synonym">Epeira ventricosa</name>
    <dbReference type="NCBI Taxonomy" id="182803"/>
    <lineage>
        <taxon>Eukaryota</taxon>
        <taxon>Metazoa</taxon>
        <taxon>Ecdysozoa</taxon>
        <taxon>Arthropoda</taxon>
        <taxon>Chelicerata</taxon>
        <taxon>Arachnida</taxon>
        <taxon>Araneae</taxon>
        <taxon>Araneomorphae</taxon>
        <taxon>Entelegynae</taxon>
        <taxon>Araneoidea</taxon>
        <taxon>Araneidae</taxon>
        <taxon>Araneus</taxon>
    </lineage>
</organism>
<sequence length="71" mass="8086">MAEHLTPELRPVIRMRELYPQTITIPTIEKCCPSCGRHKDRIIHHYQTGGHEGHDGNLFNDAASVLDNFFG</sequence>